<keyword evidence="3" id="KW-0813">Transport</keyword>
<dbReference type="InterPro" id="IPR000440">
    <property type="entry name" value="NADH_UbQ/plastoQ_OxRdtase_su3"/>
</dbReference>
<comment type="function">
    <text evidence="7">NDH-1 shuttles electrons from NADH, via FMN and iron-sulfur (Fe-S) centers, to quinones in the respiratory chain.</text>
</comment>
<evidence type="ECO:0000256" key="7">
    <source>
        <dbReference type="RuleBase" id="RU003639"/>
    </source>
</evidence>
<comment type="catalytic activity">
    <reaction evidence="7">
        <text>a quinone + NADH + 5 H(+)(in) = a quinol + NAD(+) + 4 H(+)(out)</text>
        <dbReference type="Rhea" id="RHEA:57888"/>
        <dbReference type="ChEBI" id="CHEBI:15378"/>
        <dbReference type="ChEBI" id="CHEBI:24646"/>
        <dbReference type="ChEBI" id="CHEBI:57540"/>
        <dbReference type="ChEBI" id="CHEBI:57945"/>
        <dbReference type="ChEBI" id="CHEBI:132124"/>
    </reaction>
</comment>
<accession>A0A451CXJ3</accession>
<dbReference type="AlphaFoldDB" id="A0A451CXJ3"/>
<feature type="transmembrane region" description="Helical" evidence="8">
    <location>
        <begin position="64"/>
        <end position="85"/>
    </location>
</feature>
<keyword evidence="6 8" id="KW-0472">Membrane</keyword>
<dbReference type="EMBL" id="LR217695">
    <property type="protein sequence ID" value="VFP78082.1"/>
    <property type="molecule type" value="Genomic_DNA"/>
</dbReference>
<evidence type="ECO:0000256" key="5">
    <source>
        <dbReference type="ARBA" id="ARBA00022989"/>
    </source>
</evidence>
<evidence type="ECO:0000256" key="8">
    <source>
        <dbReference type="SAM" id="Phobius"/>
    </source>
</evidence>
<dbReference type="GO" id="GO:0005886">
    <property type="term" value="C:plasma membrane"/>
    <property type="evidence" value="ECO:0007669"/>
    <property type="project" value="UniProtKB-SubCell"/>
</dbReference>
<dbReference type="Proteomes" id="UP000294404">
    <property type="component" value="Chromosome"/>
</dbReference>
<dbReference type="PANTHER" id="PTHR11058">
    <property type="entry name" value="NADH-UBIQUINONE OXIDOREDUCTASE CHAIN 3"/>
    <property type="match status" value="1"/>
</dbReference>
<dbReference type="Gene3D" id="1.20.58.1610">
    <property type="entry name" value="NADH:ubiquinone/plastoquinone oxidoreductase, chain 3"/>
    <property type="match status" value="1"/>
</dbReference>
<feature type="transmembrane region" description="Helical" evidence="8">
    <location>
        <begin position="91"/>
        <end position="114"/>
    </location>
</feature>
<dbReference type="GO" id="GO:0008137">
    <property type="term" value="F:NADH dehydrogenase (ubiquinone) activity"/>
    <property type="evidence" value="ECO:0007669"/>
    <property type="project" value="InterPro"/>
</dbReference>
<comment type="subcellular location">
    <subcellularLocation>
        <location evidence="7">Cell membrane</location>
        <topology evidence="7">Multi-pass membrane protein</topology>
    </subcellularLocation>
    <subcellularLocation>
        <location evidence="1">Membrane</location>
    </subcellularLocation>
</comment>
<proteinExistence type="inferred from homology"/>
<evidence type="ECO:0000313" key="10">
    <source>
        <dbReference type="Proteomes" id="UP000294404"/>
    </source>
</evidence>
<dbReference type="GO" id="GO:0016491">
    <property type="term" value="F:oxidoreductase activity"/>
    <property type="evidence" value="ECO:0007669"/>
    <property type="project" value="UniProtKB-KW"/>
</dbReference>
<name>A0A451CXJ3_9GAMM</name>
<keyword evidence="7" id="KW-0874">Quinone</keyword>
<reference evidence="9 10" key="1">
    <citation type="submission" date="2019-02" db="EMBL/GenBank/DDBJ databases">
        <authorList>
            <person name="Manzano-Marin A."/>
            <person name="Manzano-Marin A."/>
        </authorList>
    </citation>
    <scope>NUCLEOTIDE SEQUENCE [LARGE SCALE GENOMIC DNA]</scope>
    <source>
        <strain evidence="9 10">BuCicuneomaculata</strain>
    </source>
</reference>
<dbReference type="GO" id="GO:0048038">
    <property type="term" value="F:quinone binding"/>
    <property type="evidence" value="ECO:0007669"/>
    <property type="project" value="UniProtKB-KW"/>
</dbReference>
<sequence>MFMNINDQHLRFIFFIFFSFLLCFVMLVCGYVLGGRSYFKQSPEPFESGIVSVGSAHMQVPIKFSLIAIFFVLFDVEVLYLYIWSLGVREAGWIGLLNICFFIHILLMTLFYLIRNNIFKWIILK</sequence>
<dbReference type="Pfam" id="PF00507">
    <property type="entry name" value="Oxidored_q4"/>
    <property type="match status" value="1"/>
</dbReference>
<organism evidence="9 10">
    <name type="scientific">Buchnera aphidicola</name>
    <name type="common">Cinara cuneomaculata</name>
    <dbReference type="NCBI Taxonomy" id="1660040"/>
    <lineage>
        <taxon>Bacteria</taxon>
        <taxon>Pseudomonadati</taxon>
        <taxon>Pseudomonadota</taxon>
        <taxon>Gammaproteobacteria</taxon>
        <taxon>Enterobacterales</taxon>
        <taxon>Erwiniaceae</taxon>
        <taxon>Buchnera</taxon>
    </lineage>
</organism>
<dbReference type="InterPro" id="IPR038430">
    <property type="entry name" value="NDAH_ubi_oxred_su3_sf"/>
</dbReference>
<dbReference type="GO" id="GO:0030964">
    <property type="term" value="C:NADH dehydrogenase complex"/>
    <property type="evidence" value="ECO:0007669"/>
    <property type="project" value="TreeGrafter"/>
</dbReference>
<dbReference type="PANTHER" id="PTHR11058:SF21">
    <property type="entry name" value="NADH-QUINONE OXIDOREDUCTASE SUBUNIT A"/>
    <property type="match status" value="1"/>
</dbReference>
<evidence type="ECO:0000256" key="4">
    <source>
        <dbReference type="ARBA" id="ARBA00022692"/>
    </source>
</evidence>
<feature type="transmembrane region" description="Helical" evidence="8">
    <location>
        <begin position="12"/>
        <end position="33"/>
    </location>
</feature>
<evidence type="ECO:0000256" key="2">
    <source>
        <dbReference type="ARBA" id="ARBA00008472"/>
    </source>
</evidence>
<gene>
    <name evidence="9" type="primary">nuoA</name>
    <name evidence="9" type="ORF">BUCICUMA2628_103</name>
</gene>
<dbReference type="EC" id="7.1.1.-" evidence="7"/>
<keyword evidence="9" id="KW-0560">Oxidoreductase</keyword>
<keyword evidence="5 8" id="KW-1133">Transmembrane helix</keyword>
<comment type="similarity">
    <text evidence="2 7">Belongs to the complex I subunit 3 family.</text>
</comment>
<evidence type="ECO:0000256" key="1">
    <source>
        <dbReference type="ARBA" id="ARBA00004370"/>
    </source>
</evidence>
<protein>
    <recommendedName>
        <fullName evidence="7">NADH-quinone oxidoreductase subunit</fullName>
        <ecNumber evidence="7">7.1.1.-</ecNumber>
    </recommendedName>
</protein>
<evidence type="ECO:0000256" key="6">
    <source>
        <dbReference type="ARBA" id="ARBA00023136"/>
    </source>
</evidence>
<keyword evidence="4 7" id="KW-0812">Transmembrane</keyword>
<keyword evidence="7" id="KW-0520">NAD</keyword>
<evidence type="ECO:0000313" key="9">
    <source>
        <dbReference type="EMBL" id="VFP78082.1"/>
    </source>
</evidence>
<evidence type="ECO:0000256" key="3">
    <source>
        <dbReference type="ARBA" id="ARBA00022448"/>
    </source>
</evidence>